<comment type="caution">
    <text evidence="1">The sequence shown here is derived from an EMBL/GenBank/DDBJ whole genome shotgun (WGS) entry which is preliminary data.</text>
</comment>
<evidence type="ECO:0000313" key="2">
    <source>
        <dbReference type="Proteomes" id="UP000638648"/>
    </source>
</evidence>
<evidence type="ECO:0008006" key="3">
    <source>
        <dbReference type="Google" id="ProtNLM"/>
    </source>
</evidence>
<keyword evidence="2" id="KW-1185">Reference proteome</keyword>
<gene>
    <name evidence="1" type="ORF">HEB94_001612</name>
</gene>
<name>A0A927MQD9_9ACTN</name>
<reference evidence="1" key="1">
    <citation type="submission" date="2020-10" db="EMBL/GenBank/DDBJ databases">
        <title>Sequencing the genomes of 1000 actinobacteria strains.</title>
        <authorList>
            <person name="Klenk H.-P."/>
        </authorList>
    </citation>
    <scope>NUCLEOTIDE SEQUENCE</scope>
    <source>
        <strain evidence="1">DSM 45354</strain>
    </source>
</reference>
<dbReference type="EMBL" id="JADBEM010000001">
    <property type="protein sequence ID" value="MBE1604764.1"/>
    <property type="molecule type" value="Genomic_DNA"/>
</dbReference>
<dbReference type="Proteomes" id="UP000638648">
    <property type="component" value="Unassembled WGS sequence"/>
</dbReference>
<sequence length="113" mass="12126">MASTTENRAPALMHAPTTAWLPAVHVGLFLRSFAFGHVRQLDAVASRFLRGLAHHTPRLVAGLGDPQARVLVDVDNTIIEVHGYAKQGPGYGYGSAVFDDPNLGHQRGHALGH</sequence>
<organism evidence="1 2">
    <name type="scientific">Actinopolymorpha pittospori</name>
    <dbReference type="NCBI Taxonomy" id="648752"/>
    <lineage>
        <taxon>Bacteria</taxon>
        <taxon>Bacillati</taxon>
        <taxon>Actinomycetota</taxon>
        <taxon>Actinomycetes</taxon>
        <taxon>Propionibacteriales</taxon>
        <taxon>Actinopolymorphaceae</taxon>
        <taxon>Actinopolymorpha</taxon>
    </lineage>
</organism>
<proteinExistence type="predicted"/>
<protein>
    <recommendedName>
        <fullName evidence="3">Transposase DDE domain-containing protein</fullName>
    </recommendedName>
</protein>
<dbReference type="AlphaFoldDB" id="A0A927MQD9"/>
<accession>A0A927MQD9</accession>
<evidence type="ECO:0000313" key="1">
    <source>
        <dbReference type="EMBL" id="MBE1604764.1"/>
    </source>
</evidence>